<reference evidence="11 12" key="1">
    <citation type="submission" date="2024-08" db="EMBL/GenBank/DDBJ databases">
        <title>The draft genome of Apodemus speciosus.</title>
        <authorList>
            <person name="Nabeshima K."/>
            <person name="Suzuki S."/>
            <person name="Onuma M."/>
        </authorList>
    </citation>
    <scope>NUCLEOTIDE SEQUENCE [LARGE SCALE GENOMIC DNA]</scope>
    <source>
        <strain evidence="11">IB14-021</strain>
    </source>
</reference>
<keyword evidence="2 7" id="KW-0728">SH3 domain</keyword>
<feature type="compositionally biased region" description="Basic and acidic residues" evidence="8">
    <location>
        <begin position="441"/>
        <end position="452"/>
    </location>
</feature>
<feature type="compositionally biased region" description="Polar residues" evidence="8">
    <location>
        <begin position="1107"/>
        <end position="1119"/>
    </location>
</feature>
<evidence type="ECO:0000256" key="5">
    <source>
        <dbReference type="ARBA" id="ARBA00023054"/>
    </source>
</evidence>
<feature type="domain" description="SH3" evidence="10">
    <location>
        <begin position="45"/>
        <end position="107"/>
    </location>
</feature>
<dbReference type="Gene3D" id="2.30.30.40">
    <property type="entry name" value="SH3 Domains"/>
    <property type="match status" value="1"/>
</dbReference>
<feature type="signal peptide" evidence="9">
    <location>
        <begin position="1"/>
        <end position="22"/>
    </location>
</feature>
<feature type="compositionally biased region" description="Basic and acidic residues" evidence="8">
    <location>
        <begin position="335"/>
        <end position="365"/>
    </location>
</feature>
<evidence type="ECO:0000256" key="2">
    <source>
        <dbReference type="ARBA" id="ARBA00022443"/>
    </source>
</evidence>
<feature type="compositionally biased region" description="Basic and acidic residues" evidence="8">
    <location>
        <begin position="798"/>
        <end position="807"/>
    </location>
</feature>
<evidence type="ECO:0000313" key="11">
    <source>
        <dbReference type="EMBL" id="GAB1285824.1"/>
    </source>
</evidence>
<dbReference type="SUPFAM" id="SSF50044">
    <property type="entry name" value="SH3-domain"/>
    <property type="match status" value="1"/>
</dbReference>
<name>A0ABQ0EFA3_APOSI</name>
<keyword evidence="5" id="KW-0175">Coiled coil</keyword>
<evidence type="ECO:0000256" key="9">
    <source>
        <dbReference type="SAM" id="SignalP"/>
    </source>
</evidence>
<comment type="subcellular location">
    <subcellularLocation>
        <location evidence="1">Endoplasmic reticulum membrane</location>
        <topology evidence="1">Single-pass membrane protein</topology>
    </subcellularLocation>
</comment>
<feature type="compositionally biased region" description="Polar residues" evidence="8">
    <location>
        <begin position="612"/>
        <end position="623"/>
    </location>
</feature>
<dbReference type="InterPro" id="IPR001452">
    <property type="entry name" value="SH3_domain"/>
</dbReference>
<evidence type="ECO:0000256" key="8">
    <source>
        <dbReference type="SAM" id="MobiDB-lite"/>
    </source>
</evidence>
<dbReference type="PANTHER" id="PTHR23158">
    <property type="entry name" value="MELANOMA INHIBITORY ACTIVITY-RELATED"/>
    <property type="match status" value="1"/>
</dbReference>
<dbReference type="EMBL" id="BAAFST010000001">
    <property type="protein sequence ID" value="GAB1285824.1"/>
    <property type="molecule type" value="Genomic_DNA"/>
</dbReference>
<evidence type="ECO:0000313" key="12">
    <source>
        <dbReference type="Proteomes" id="UP001623349"/>
    </source>
</evidence>
<keyword evidence="4" id="KW-0256">Endoplasmic reticulum</keyword>
<feature type="compositionally biased region" description="Acidic residues" evidence="8">
    <location>
        <begin position="431"/>
        <end position="440"/>
    </location>
</feature>
<keyword evidence="6" id="KW-0325">Glycoprotein</keyword>
<feature type="region of interest" description="Disordered" evidence="8">
    <location>
        <begin position="410"/>
        <end position="625"/>
    </location>
</feature>
<feature type="region of interest" description="Disordered" evidence="8">
    <location>
        <begin position="1026"/>
        <end position="1066"/>
    </location>
</feature>
<evidence type="ECO:0000259" key="10">
    <source>
        <dbReference type="PROSITE" id="PS50002"/>
    </source>
</evidence>
<evidence type="ECO:0000256" key="1">
    <source>
        <dbReference type="ARBA" id="ARBA00004389"/>
    </source>
</evidence>
<feature type="compositionally biased region" description="Polar residues" evidence="8">
    <location>
        <begin position="722"/>
        <end position="733"/>
    </location>
</feature>
<proteinExistence type="predicted"/>
<keyword evidence="12" id="KW-1185">Reference proteome</keyword>
<protein>
    <submittedName>
        <fullName evidence="11">Transport and Golgi organization protein 1 homolog</fullName>
    </submittedName>
</protein>
<feature type="region of interest" description="Disordered" evidence="8">
    <location>
        <begin position="1090"/>
        <end position="1122"/>
    </location>
</feature>
<feature type="compositionally biased region" description="Polar residues" evidence="8">
    <location>
        <begin position="1047"/>
        <end position="1061"/>
    </location>
</feature>
<feature type="compositionally biased region" description="Polar residues" evidence="8">
    <location>
        <begin position="549"/>
        <end position="564"/>
    </location>
</feature>
<evidence type="ECO:0000256" key="7">
    <source>
        <dbReference type="PROSITE-ProRule" id="PRU00192"/>
    </source>
</evidence>
<feature type="compositionally biased region" description="Acidic residues" evidence="8">
    <location>
        <begin position="857"/>
        <end position="867"/>
    </location>
</feature>
<feature type="compositionally biased region" description="Polar residues" evidence="8">
    <location>
        <begin position="486"/>
        <end position="498"/>
    </location>
</feature>
<feature type="compositionally biased region" description="Basic and acidic residues" evidence="8">
    <location>
        <begin position="160"/>
        <end position="175"/>
    </location>
</feature>
<dbReference type="PANTHER" id="PTHR23158:SF54">
    <property type="entry name" value="TRANSPORT AND GOLGI ORGANIZATION PROTEIN 1 HOMOLOG"/>
    <property type="match status" value="1"/>
</dbReference>
<feature type="compositionally biased region" description="Acidic residues" evidence="8">
    <location>
        <begin position="302"/>
        <end position="327"/>
    </location>
</feature>
<feature type="region of interest" description="Disordered" evidence="8">
    <location>
        <begin position="643"/>
        <end position="740"/>
    </location>
</feature>
<dbReference type="InterPro" id="IPR051500">
    <property type="entry name" value="cTAGE_MIA/OTOR"/>
</dbReference>
<feature type="region of interest" description="Disordered" evidence="8">
    <location>
        <begin position="146"/>
        <end position="231"/>
    </location>
</feature>
<organism evidence="11 12">
    <name type="scientific">Apodemus speciosus</name>
    <name type="common">Large Japanese field mouse</name>
    <dbReference type="NCBI Taxonomy" id="105296"/>
    <lineage>
        <taxon>Eukaryota</taxon>
        <taxon>Metazoa</taxon>
        <taxon>Chordata</taxon>
        <taxon>Craniata</taxon>
        <taxon>Vertebrata</taxon>
        <taxon>Euteleostomi</taxon>
        <taxon>Mammalia</taxon>
        <taxon>Eutheria</taxon>
        <taxon>Euarchontoglires</taxon>
        <taxon>Glires</taxon>
        <taxon>Rodentia</taxon>
        <taxon>Myomorpha</taxon>
        <taxon>Muroidea</taxon>
        <taxon>Muridae</taxon>
        <taxon>Murinae</taxon>
        <taxon>Apodemus</taxon>
    </lineage>
</organism>
<dbReference type="PROSITE" id="PS50002">
    <property type="entry name" value="SH3"/>
    <property type="match status" value="1"/>
</dbReference>
<evidence type="ECO:0000256" key="6">
    <source>
        <dbReference type="ARBA" id="ARBA00023180"/>
    </source>
</evidence>
<feature type="compositionally biased region" description="Acidic residues" evidence="8">
    <location>
        <begin position="703"/>
        <end position="720"/>
    </location>
</feature>
<sequence>MAAAPGLLFCLFVLGALWWVPGQPDLSPGRRFSDLKVCGDAECSMLMYRGKALEDFTGPDCRFVNFKKGDDVYVYYKLAGGPPEVWAGSVEQSFGYFPKDLIKVLHKYTEEELHIPADETDFVCFEGGRDNFNSYNVEELLGSLELERSVPEESEEAEEVSQHREKSPEGSREPELDLPPGPEAVRADSEGGEGAFSESTEELQGQSSAQENHPHANSPAANAQGVRSSLDTFEEILHDKLKVSGSENRTGNSSPVLVEQKTDAYKVLKTEMSLDLKTKFGSTADALVSDDEATRLVTSLEDGFDEELDAEYYPMEDDEEENSDSSEEVPLLTFSDKDEKAPQKPMIEKYLTDKDPNLSEEDKVEPTPPPGIQDDNKDVLTTWGDTSFSIVTGREGKTDVVDLDRSIEEEDVLVSSSHQRKPRSTAGYTDREDEGDDFFIEEPKTNDAKDSETDPELVITGEEKEIQESRRGLVHPQSESEGAKSETASAYRLQSNKLNPLPAAEKGRDLTLKAVFEKKENDLKEPVIHISKETLHDDKTREIQRDGLESQSVPRAAGSSATENNKPKSLDVAPLRGNNKPDASTGRTEVPDVSVSGPKADQQEGFLEPGLKTQNQPRFSPSEETGLLRELGGKVPISGRNLSWQQERDVVTVVSKHENEKTGFPEEESREDPTDVEPPKAVQRTQEAESPEVLSVQPGRPDTEEEEEDYLPEVLLEDENAASAQQSRENYPSAQDGRSEMNSQVFEKVILGTLNLNTEKTKQAANMILETGEESETTSEEAGGMGKASGHSVVVGGEESHLADVRAQRSSQVHGLRDETAVQTPLSGEAALSKNPNDLQQDNPEEELVNTLGLEDPGGEEISEGEPEDTKERGVSGSQETDAEDLGDDWSRRATHEIPDIVLETIREDFPIINSFFKDDQQALYRFLKYFEVREVERLLQDMSIKLRSAHRDSLPYNVEKVLDKVFRASESLILSMAEKMLDTRVTKDRDLGSKENSPLEEAEVLDDIQDLIYFVRYQYSGVETAPLVTPPPQEEDWAGPGEEMQPPQQDSLPQENTGDLNVQEDPNLLDQPVASVQLPEDPDLLDQSVTSVKHPEDPDLLDQPVTGYTSASEVSQKPNTEKDIDLGLVTEGGPVRAGDVQEQLEMTAEEPAAVPPLGSAFDSLYSFILYLSKM</sequence>
<gene>
    <name evidence="11" type="ORF">APTSU1_000105400</name>
</gene>
<dbReference type="InterPro" id="IPR036028">
    <property type="entry name" value="SH3-like_dom_sf"/>
</dbReference>
<evidence type="ECO:0000256" key="3">
    <source>
        <dbReference type="ARBA" id="ARBA00022729"/>
    </source>
</evidence>
<feature type="chain" id="PRO_5046455884" evidence="9">
    <location>
        <begin position="23"/>
        <end position="1175"/>
    </location>
</feature>
<feature type="compositionally biased region" description="Polar residues" evidence="8">
    <location>
        <begin position="202"/>
        <end position="211"/>
    </location>
</feature>
<feature type="compositionally biased region" description="Basic and acidic residues" evidence="8">
    <location>
        <begin position="461"/>
        <end position="471"/>
    </location>
</feature>
<dbReference type="Pfam" id="PF07653">
    <property type="entry name" value="SH3_2"/>
    <property type="match status" value="1"/>
</dbReference>
<feature type="compositionally biased region" description="Basic and acidic residues" evidence="8">
    <location>
        <begin position="646"/>
        <end position="664"/>
    </location>
</feature>
<feature type="compositionally biased region" description="Basic and acidic residues" evidence="8">
    <location>
        <begin position="505"/>
        <end position="548"/>
    </location>
</feature>
<feature type="region of interest" description="Disordered" evidence="8">
    <location>
        <begin position="772"/>
        <end position="891"/>
    </location>
</feature>
<accession>A0ABQ0EFA3</accession>
<keyword evidence="3 9" id="KW-0732">Signal</keyword>
<dbReference type="Proteomes" id="UP001623349">
    <property type="component" value="Unassembled WGS sequence"/>
</dbReference>
<comment type="caution">
    <text evidence="11">The sequence shown here is derived from an EMBL/GenBank/DDBJ whole genome shotgun (WGS) entry which is preliminary data.</text>
</comment>
<feature type="region of interest" description="Disordered" evidence="8">
    <location>
        <begin position="298"/>
        <end position="380"/>
    </location>
</feature>
<evidence type="ECO:0000256" key="4">
    <source>
        <dbReference type="ARBA" id="ARBA00022824"/>
    </source>
</evidence>